<dbReference type="AlphaFoldDB" id="A0A1X1ZAK2"/>
<dbReference type="OrthoDB" id="4381663at2"/>
<dbReference type="EMBL" id="LQPJ01000124">
    <property type="protein sequence ID" value="ORW20433.1"/>
    <property type="molecule type" value="Genomic_DNA"/>
</dbReference>
<name>A0A1X1ZAK2_9MYCO</name>
<organism evidence="3 4">
    <name type="scientific">Mycobacterium palustre</name>
    <dbReference type="NCBI Taxonomy" id="153971"/>
    <lineage>
        <taxon>Bacteria</taxon>
        <taxon>Bacillati</taxon>
        <taxon>Actinomycetota</taxon>
        <taxon>Actinomycetes</taxon>
        <taxon>Mycobacteriales</taxon>
        <taxon>Mycobacteriaceae</taxon>
        <taxon>Mycobacterium</taxon>
        <taxon>Mycobacterium simiae complex</taxon>
    </lineage>
</organism>
<protein>
    <recommendedName>
        <fullName evidence="5">Mce-associated membrane protein</fullName>
    </recommendedName>
</protein>
<keyword evidence="2" id="KW-1133">Transmembrane helix</keyword>
<keyword evidence="2" id="KW-0472">Membrane</keyword>
<evidence type="ECO:0000256" key="1">
    <source>
        <dbReference type="SAM" id="MobiDB-lite"/>
    </source>
</evidence>
<keyword evidence="4" id="KW-1185">Reference proteome</keyword>
<feature type="region of interest" description="Disordered" evidence="1">
    <location>
        <begin position="1"/>
        <end position="63"/>
    </location>
</feature>
<comment type="caution">
    <text evidence="3">The sequence shown here is derived from an EMBL/GenBank/DDBJ whole genome shotgun (WGS) entry which is preliminary data.</text>
</comment>
<dbReference type="RefSeq" id="WP_014711205.1">
    <property type="nucleotide sequence ID" value="NZ_LQPJ01000124.1"/>
</dbReference>
<evidence type="ECO:0000256" key="2">
    <source>
        <dbReference type="SAM" id="Phobius"/>
    </source>
</evidence>
<reference evidence="3 4" key="1">
    <citation type="submission" date="2016-01" db="EMBL/GenBank/DDBJ databases">
        <title>The new phylogeny of the genus Mycobacterium.</title>
        <authorList>
            <person name="Tarcisio F."/>
            <person name="Conor M."/>
            <person name="Antonella G."/>
            <person name="Elisabetta G."/>
            <person name="Giulia F.S."/>
            <person name="Sara T."/>
            <person name="Anna F."/>
            <person name="Clotilde B."/>
            <person name="Roberto B."/>
            <person name="Veronica D.S."/>
            <person name="Fabio R."/>
            <person name="Monica P."/>
            <person name="Olivier J."/>
            <person name="Enrico T."/>
            <person name="Nicola S."/>
        </authorList>
    </citation>
    <scope>NUCLEOTIDE SEQUENCE [LARGE SCALE GENOMIC DNA]</scope>
    <source>
        <strain evidence="3 4">DSM 44572</strain>
    </source>
</reference>
<evidence type="ECO:0000313" key="3">
    <source>
        <dbReference type="EMBL" id="ORW20433.1"/>
    </source>
</evidence>
<gene>
    <name evidence="3" type="ORF">AWC19_15165</name>
</gene>
<sequence length="237" mass="25471">MSITDHDIENASSDVVDDEKPEVNEEPEADKKPAKDQKPEETTSEPDEAATVKSKSKADSEKSRARVSISVRTLVIAAVICVAASAIGVLAWLYIGAQNKLSAEARATSNKKHAEEIAQDYAVHAAEMNFQDLNAWKVQLVKGTSPELKEKLTKAAGEMEQILTPLQWVSTARPLAAKVRSDVGGTYVVDSFVSVLTKTMQAPEGLQSTATYSLTIDSNKDWQISDVGGIAAALGQK</sequence>
<dbReference type="STRING" id="153971.AWC19_15165"/>
<proteinExistence type="predicted"/>
<evidence type="ECO:0000313" key="4">
    <source>
        <dbReference type="Proteomes" id="UP000193529"/>
    </source>
</evidence>
<feature type="compositionally biased region" description="Acidic residues" evidence="1">
    <location>
        <begin position="15"/>
        <end position="28"/>
    </location>
</feature>
<feature type="compositionally biased region" description="Basic and acidic residues" evidence="1">
    <location>
        <begin position="29"/>
        <end position="41"/>
    </location>
</feature>
<evidence type="ECO:0008006" key="5">
    <source>
        <dbReference type="Google" id="ProtNLM"/>
    </source>
</evidence>
<keyword evidence="2" id="KW-0812">Transmembrane</keyword>
<dbReference type="Proteomes" id="UP000193529">
    <property type="component" value="Unassembled WGS sequence"/>
</dbReference>
<feature type="transmembrane region" description="Helical" evidence="2">
    <location>
        <begin position="74"/>
        <end position="95"/>
    </location>
</feature>
<accession>A0A1X1ZAK2</accession>